<sequence length="1097" mass="120058">MATIKAIESRSVHQIQSGQVIVDLNSVVKELVENSLDAGATSIDVRFKNHGLDSIEVQDNGKGISPDDFDTVALKHHTSKLSSYDDLTSLDTFGFRGEALSSLCALSKLHVVTARAEDGAVGKRLDFEVSGKLNGATVTSAQKGTTVAVEDLFCSLPVRRKELEKNIKREYGKVIGLLHAYACISVGVRYSVSNQVPKGKKVAVFSTKANTTTRENIVNVYGAKTLLALVKLDLKLEMEPGKGPSTQSVRNWSTQASDNSRAVKVEGHISKPGYGEGRQAPDRQMFFVNSRPCALPQVAKAVNEVYKSYNHHQTPFIFANLVMDTNAYDVNVSPDKRTIMLHDQTALLDSLKLALTDLFDNTDHTVPQSTLPNRTMPSYKPLTVNREQSTVSSRPDSDESGSESENESDQERMESTLAKAKPPTGAGKARASNLIELWAGRDSELRKPKPVGTRTPIIESKSRSEEKDVSRKPTLESQSDDEIASPGMSVDVSVVSVRQSLREPDPMSTPYDDLFSQRPSKTGGVAGNESVNGELSGHQHDEGSDTLEQEDTQTDAVTCHSNETAVNAIATSAAKTTTGPVPNAFDRMRPQRTPLQVAEITIGDQTTSTVLGGSPAYKKRRVHEPANSQAIAAFGCSPSLARGLRSFAAAGSQMQVDSSDMPLESVKRAPVSESEDEDDDDGERIVASDTSSKADANAKNVSQSVTAATPVSMRRGRGEKHQVDSNELPASDALDALEASPADDDVWDEDYVDENEKRALEDEKIARMIQELEEHAAKPSMHNLARASKVTSGSALKDMTLQLECQCHVSIDDVARDSRAALVVHDDGHTVPGQRDNNAIVKGELDDTQAEDKLSLIVSKADFGRMRVIGQFNLGFILAVRPAANAEEQDELFIIDQHAADEKYNYERFQRTVTLQSQRLVRPKNLDLTAVEQEVVLNHSDALKANGFEIETTSAESSDADDSFTRTCRLLTLPTSQSTTFDLSDLSELLYLLSEAPMGTNHVPRPRKVQRMLAMRACRSSIMVGKTLTMKQMEKVVKHMGEMEKPWNCPHGRPTMRHLAGLKEWNGWREGDVVSPAEEDEPVVEGTDWKAWLAERH</sequence>
<feature type="compositionally biased region" description="Low complexity" evidence="4">
    <location>
        <begin position="418"/>
        <end position="429"/>
    </location>
</feature>
<dbReference type="Pfam" id="PF01119">
    <property type="entry name" value="DNA_mis_repair"/>
    <property type="match status" value="1"/>
</dbReference>
<dbReference type="InterPro" id="IPR036890">
    <property type="entry name" value="HATPase_C_sf"/>
</dbReference>
<dbReference type="NCBIfam" id="TIGR00585">
    <property type="entry name" value="mutl"/>
    <property type="match status" value="1"/>
</dbReference>
<dbReference type="GO" id="GO:0032389">
    <property type="term" value="C:MutLalpha complex"/>
    <property type="evidence" value="ECO:0007669"/>
    <property type="project" value="TreeGrafter"/>
</dbReference>
<dbReference type="AlphaFoldDB" id="A0A1V8T6T7"/>
<dbReference type="SUPFAM" id="SSF118116">
    <property type="entry name" value="DNA mismatch repair protein MutL"/>
    <property type="match status" value="1"/>
</dbReference>
<dbReference type="PROSITE" id="PS00058">
    <property type="entry name" value="DNA_MISMATCH_REPAIR_1"/>
    <property type="match status" value="1"/>
</dbReference>
<dbReference type="InterPro" id="IPR014790">
    <property type="entry name" value="MutL_C"/>
</dbReference>
<evidence type="ECO:0000256" key="1">
    <source>
        <dbReference type="ARBA" id="ARBA00006082"/>
    </source>
</evidence>
<feature type="compositionally biased region" description="Acidic residues" evidence="4">
    <location>
        <begin position="673"/>
        <end position="682"/>
    </location>
</feature>
<dbReference type="STRING" id="1507870.A0A1V8T6T7"/>
<dbReference type="CDD" id="cd16926">
    <property type="entry name" value="HATPase_MutL-MLH-PMS-like"/>
    <property type="match status" value="1"/>
</dbReference>
<dbReference type="SUPFAM" id="SSF54211">
    <property type="entry name" value="Ribosomal protein S5 domain 2-like"/>
    <property type="match status" value="1"/>
</dbReference>
<feature type="compositionally biased region" description="Acidic residues" evidence="4">
    <location>
        <begin position="398"/>
        <end position="408"/>
    </location>
</feature>
<protein>
    <recommendedName>
        <fullName evidence="3">DNA mismatch repair protein PMS1</fullName>
    </recommendedName>
</protein>
<feature type="compositionally biased region" description="Acidic residues" evidence="4">
    <location>
        <begin position="544"/>
        <end position="553"/>
    </location>
</feature>
<feature type="region of interest" description="Disordered" evidence="4">
    <location>
        <begin position="445"/>
        <end position="553"/>
    </location>
</feature>
<dbReference type="Gene3D" id="3.30.1370.100">
    <property type="entry name" value="MutL, C-terminal domain, regulatory subdomain"/>
    <property type="match status" value="1"/>
</dbReference>
<dbReference type="SUPFAM" id="SSF55874">
    <property type="entry name" value="ATPase domain of HSP90 chaperone/DNA topoisomerase II/histidine kinase"/>
    <property type="match status" value="1"/>
</dbReference>
<dbReference type="OrthoDB" id="10263226at2759"/>
<dbReference type="Proteomes" id="UP000192596">
    <property type="component" value="Unassembled WGS sequence"/>
</dbReference>
<dbReference type="FunFam" id="3.30.1370.100:FF:000001">
    <property type="entry name" value="Mismatch repair endonuclease pms1, putative"/>
    <property type="match status" value="1"/>
</dbReference>
<dbReference type="Gene3D" id="3.30.565.10">
    <property type="entry name" value="Histidine kinase-like ATPase, C-terminal domain"/>
    <property type="match status" value="1"/>
</dbReference>
<dbReference type="GO" id="GO:0000710">
    <property type="term" value="P:meiotic mismatch repair"/>
    <property type="evidence" value="ECO:0007669"/>
    <property type="project" value="UniProtKB-ARBA"/>
</dbReference>
<feature type="compositionally biased region" description="Polar residues" evidence="4">
    <location>
        <begin position="688"/>
        <end position="709"/>
    </location>
</feature>
<accession>A0A1V8T6T7</accession>
<dbReference type="InterPro" id="IPR042121">
    <property type="entry name" value="MutL_C_regsub"/>
</dbReference>
<dbReference type="InterPro" id="IPR020568">
    <property type="entry name" value="Ribosomal_Su5_D2-typ_SF"/>
</dbReference>
<dbReference type="EMBL" id="NAJO01000015">
    <property type="protein sequence ID" value="OQO07125.1"/>
    <property type="molecule type" value="Genomic_DNA"/>
</dbReference>
<feature type="compositionally biased region" description="Basic and acidic residues" evidence="4">
    <location>
        <begin position="460"/>
        <end position="474"/>
    </location>
</feature>
<dbReference type="GO" id="GO:0030983">
    <property type="term" value="F:mismatched DNA binding"/>
    <property type="evidence" value="ECO:0007669"/>
    <property type="project" value="InterPro"/>
</dbReference>
<dbReference type="PANTHER" id="PTHR10073:SF52">
    <property type="entry name" value="MISMATCH REPAIR ENDONUCLEASE PMS2"/>
    <property type="match status" value="1"/>
</dbReference>
<dbReference type="InterPro" id="IPR014721">
    <property type="entry name" value="Ribsml_uS5_D2-typ_fold_subgr"/>
</dbReference>
<reference evidence="8" key="1">
    <citation type="submission" date="2017-03" db="EMBL/GenBank/DDBJ databases">
        <title>Genomes of endolithic fungi from Antarctica.</title>
        <authorList>
            <person name="Coleine C."/>
            <person name="Masonjones S."/>
            <person name="Stajich J.E."/>
        </authorList>
    </citation>
    <scope>NUCLEOTIDE SEQUENCE [LARGE SCALE GENOMIC DNA]</scope>
    <source>
        <strain evidence="8">CCFEE 5527</strain>
    </source>
</reference>
<dbReference type="InterPro" id="IPR038973">
    <property type="entry name" value="MutL/Mlh/Pms-like"/>
</dbReference>
<gene>
    <name evidence="7" type="ORF">B0A48_07693</name>
</gene>
<feature type="compositionally biased region" description="Polar residues" evidence="4">
    <location>
        <begin position="244"/>
        <end position="260"/>
    </location>
</feature>
<feature type="domain" description="MutL C-terminal dimerisation" evidence="5">
    <location>
        <begin position="868"/>
        <end position="1028"/>
    </location>
</feature>
<dbReference type="InParanoid" id="A0A1V8T6T7"/>
<dbReference type="SMART" id="SM01340">
    <property type="entry name" value="DNA_mis_repair"/>
    <property type="match status" value="1"/>
</dbReference>
<feature type="region of interest" description="Disordered" evidence="4">
    <location>
        <begin position="653"/>
        <end position="732"/>
    </location>
</feature>
<feature type="compositionally biased region" description="Polar residues" evidence="4">
    <location>
        <begin position="364"/>
        <end position="376"/>
    </location>
</feature>
<proteinExistence type="inferred from homology"/>
<evidence type="ECO:0000256" key="2">
    <source>
        <dbReference type="ARBA" id="ARBA00022763"/>
    </source>
</evidence>
<dbReference type="Gene3D" id="3.30.1540.20">
    <property type="entry name" value="MutL, C-terminal domain, dimerisation subdomain"/>
    <property type="match status" value="1"/>
</dbReference>
<dbReference type="SMART" id="SM00853">
    <property type="entry name" value="MutL_C"/>
    <property type="match status" value="1"/>
</dbReference>
<dbReference type="FunFam" id="3.30.230.10:FF:000120">
    <property type="entry name" value="Mismatch repair endonuclease PMS2"/>
    <property type="match status" value="1"/>
</dbReference>
<dbReference type="GO" id="GO:0140664">
    <property type="term" value="F:ATP-dependent DNA damage sensor activity"/>
    <property type="evidence" value="ECO:0007669"/>
    <property type="project" value="InterPro"/>
</dbReference>
<dbReference type="PANTHER" id="PTHR10073">
    <property type="entry name" value="DNA MISMATCH REPAIR PROTEIN MLH, PMS, MUTL"/>
    <property type="match status" value="1"/>
</dbReference>
<dbReference type="CDD" id="cd03484">
    <property type="entry name" value="MutL_Trans_hPMS_2_like"/>
    <property type="match status" value="1"/>
</dbReference>
<feature type="domain" description="DNA mismatch repair protein S5" evidence="6">
    <location>
        <begin position="217"/>
        <end position="360"/>
    </location>
</feature>
<evidence type="ECO:0000259" key="6">
    <source>
        <dbReference type="SMART" id="SM01340"/>
    </source>
</evidence>
<dbReference type="InterPro" id="IPR013507">
    <property type="entry name" value="DNA_mismatch_S5_2-like"/>
</dbReference>
<dbReference type="GO" id="GO:0005524">
    <property type="term" value="F:ATP binding"/>
    <property type="evidence" value="ECO:0007669"/>
    <property type="project" value="InterPro"/>
</dbReference>
<dbReference type="GO" id="GO:0016887">
    <property type="term" value="F:ATP hydrolysis activity"/>
    <property type="evidence" value="ECO:0007669"/>
    <property type="project" value="InterPro"/>
</dbReference>
<comment type="similarity">
    <text evidence="1">Belongs to the DNA mismatch repair MutL/HexB family.</text>
</comment>
<evidence type="ECO:0000259" key="5">
    <source>
        <dbReference type="SMART" id="SM00853"/>
    </source>
</evidence>
<dbReference type="Pfam" id="PF08676">
    <property type="entry name" value="MutL_C"/>
    <property type="match status" value="1"/>
</dbReference>
<dbReference type="InterPro" id="IPR002099">
    <property type="entry name" value="MutL/Mlh/PMS"/>
</dbReference>
<evidence type="ECO:0000256" key="3">
    <source>
        <dbReference type="ARBA" id="ARBA00070941"/>
    </source>
</evidence>
<keyword evidence="2" id="KW-0227">DNA damage</keyword>
<evidence type="ECO:0000256" key="4">
    <source>
        <dbReference type="SAM" id="MobiDB-lite"/>
    </source>
</evidence>
<dbReference type="InterPro" id="IPR042120">
    <property type="entry name" value="MutL_C_dimsub"/>
</dbReference>
<feature type="region of interest" description="Disordered" evidence="4">
    <location>
        <begin position="363"/>
        <end position="429"/>
    </location>
</feature>
<keyword evidence="8" id="KW-1185">Reference proteome</keyword>
<dbReference type="FunFam" id="3.30.565.10:FF:000014">
    <property type="entry name" value="Mismatch repair endonuclease pms1, putative"/>
    <property type="match status" value="1"/>
</dbReference>
<evidence type="ECO:0000313" key="7">
    <source>
        <dbReference type="EMBL" id="OQO07125.1"/>
    </source>
</evidence>
<evidence type="ECO:0000313" key="8">
    <source>
        <dbReference type="Proteomes" id="UP000192596"/>
    </source>
</evidence>
<dbReference type="Gene3D" id="3.30.230.10">
    <property type="match status" value="1"/>
</dbReference>
<dbReference type="InterPro" id="IPR014762">
    <property type="entry name" value="DNA_mismatch_repair_CS"/>
</dbReference>
<comment type="caution">
    <text evidence="7">The sequence shown here is derived from an EMBL/GenBank/DDBJ whole genome shotgun (WGS) entry which is preliminary data.</text>
</comment>
<dbReference type="Pfam" id="PF13589">
    <property type="entry name" value="HATPase_c_3"/>
    <property type="match status" value="1"/>
</dbReference>
<dbReference type="FunCoup" id="A0A1V8T6T7">
    <property type="interactions" value="1398"/>
</dbReference>
<feature type="region of interest" description="Disordered" evidence="4">
    <location>
        <begin position="241"/>
        <end position="263"/>
    </location>
</feature>
<name>A0A1V8T6T7_9PEZI</name>
<dbReference type="InterPro" id="IPR037198">
    <property type="entry name" value="MutL_C_sf"/>
</dbReference>
<organism evidence="7 8">
    <name type="scientific">Cryoendolithus antarcticus</name>
    <dbReference type="NCBI Taxonomy" id="1507870"/>
    <lineage>
        <taxon>Eukaryota</taxon>
        <taxon>Fungi</taxon>
        <taxon>Dikarya</taxon>
        <taxon>Ascomycota</taxon>
        <taxon>Pezizomycotina</taxon>
        <taxon>Dothideomycetes</taxon>
        <taxon>Dothideomycetidae</taxon>
        <taxon>Cladosporiales</taxon>
        <taxon>Cladosporiaceae</taxon>
        <taxon>Cryoendolithus</taxon>
    </lineage>
</organism>